<evidence type="ECO:0000313" key="3">
    <source>
        <dbReference type="Proteomes" id="UP000501726"/>
    </source>
</evidence>
<keyword evidence="1" id="KW-0732">Signal</keyword>
<proteinExistence type="predicted"/>
<feature type="chain" id="PRO_5026079844" evidence="1">
    <location>
        <begin position="26"/>
        <end position="282"/>
    </location>
</feature>
<dbReference type="EMBL" id="AP021889">
    <property type="protein sequence ID" value="BBP45202.1"/>
    <property type="molecule type" value="Genomic_DNA"/>
</dbReference>
<gene>
    <name evidence="2" type="ORF">THMIRHAS_05750</name>
</gene>
<dbReference type="AlphaFoldDB" id="A0A6F8PST7"/>
<dbReference type="Proteomes" id="UP000501726">
    <property type="component" value="Chromosome"/>
</dbReference>
<reference evidence="3" key="1">
    <citation type="submission" date="2019-11" db="EMBL/GenBank/DDBJ databases">
        <title>Isolation and characterization of two novel species in the genus Thiomicrorhabdus.</title>
        <authorList>
            <person name="Mochizuki J."/>
            <person name="Kojima H."/>
            <person name="Fukui M."/>
        </authorList>
    </citation>
    <scope>NUCLEOTIDE SEQUENCE [LARGE SCALE GENOMIC DNA]</scope>
    <source>
        <strain evidence="3">aks77</strain>
    </source>
</reference>
<sequence>MKSNLLKLTISSLICGSVISGSAQAQNFWPQPESAYQSTIQSPQWIDAKTQPAQTVAVQNVQRPAMPVMQTRVANYPPNNGYYMPANNAPSYPFPQTHIQPVQQNVAPSYAPQPQVQAAPPVMPPAYSYPNNMAAPQAFPQPYGYAPQAQYYPQPAPQQMPPAGYAPYGYAPYGPGYNQPNQAWNNGWPNGNVVPFGNWGNMDMGHWKMPSMNNGPWNNAPWGNNTNRNNNTPWNNWMPNMNDMSMPNFDMPSPSFSMPTMGMPGMGGMPGMPGMGMPGMGW</sequence>
<feature type="signal peptide" evidence="1">
    <location>
        <begin position="1"/>
        <end position="25"/>
    </location>
</feature>
<evidence type="ECO:0000313" key="2">
    <source>
        <dbReference type="EMBL" id="BBP45202.1"/>
    </source>
</evidence>
<name>A0A6F8PST7_9GAMM</name>
<dbReference type="KEGG" id="tse:THMIRHAS_05750"/>
<protein>
    <submittedName>
        <fullName evidence="2">Uncharacterized protein</fullName>
    </submittedName>
</protein>
<keyword evidence="3" id="KW-1185">Reference proteome</keyword>
<dbReference type="RefSeq" id="WP_173269049.1">
    <property type="nucleotide sequence ID" value="NZ_AP021889.1"/>
</dbReference>
<accession>A0A6F8PST7</accession>
<evidence type="ECO:0000256" key="1">
    <source>
        <dbReference type="SAM" id="SignalP"/>
    </source>
</evidence>
<organism evidence="2 3">
    <name type="scientific">Thiosulfatimonas sediminis</name>
    <dbReference type="NCBI Taxonomy" id="2675054"/>
    <lineage>
        <taxon>Bacteria</taxon>
        <taxon>Pseudomonadati</taxon>
        <taxon>Pseudomonadota</taxon>
        <taxon>Gammaproteobacteria</taxon>
        <taxon>Thiotrichales</taxon>
        <taxon>Piscirickettsiaceae</taxon>
        <taxon>Thiosulfatimonas</taxon>
    </lineage>
</organism>